<dbReference type="WBParaSite" id="ACRNAN_scaffold96.g15279.t1">
    <property type="protein sequence ID" value="ACRNAN_scaffold96.g15279.t1"/>
    <property type="gene ID" value="ACRNAN_scaffold96.g15279"/>
</dbReference>
<evidence type="ECO:0000256" key="2">
    <source>
        <dbReference type="ARBA" id="ARBA00022741"/>
    </source>
</evidence>
<dbReference type="InterPro" id="IPR027417">
    <property type="entry name" value="P-loop_NTPase"/>
</dbReference>
<keyword evidence="3" id="KW-0342">GTP-binding</keyword>
<dbReference type="SUPFAM" id="SSF52540">
    <property type="entry name" value="P-loop containing nucleoside triphosphate hydrolases"/>
    <property type="match status" value="1"/>
</dbReference>
<keyword evidence="6" id="KW-1185">Reference proteome</keyword>
<keyword evidence="1 5" id="KW-0479">Metal-binding</keyword>
<dbReference type="GO" id="GO:0046872">
    <property type="term" value="F:metal ion binding"/>
    <property type="evidence" value="ECO:0007669"/>
    <property type="project" value="UniProtKB-KW"/>
</dbReference>
<dbReference type="GO" id="GO:0007188">
    <property type="term" value="P:adenylate cyclase-modulating G protein-coupled receptor signaling pathway"/>
    <property type="evidence" value="ECO:0007669"/>
    <property type="project" value="TreeGrafter"/>
</dbReference>
<keyword evidence="2" id="KW-0547">Nucleotide-binding</keyword>
<dbReference type="Gene3D" id="3.40.50.300">
    <property type="entry name" value="P-loop containing nucleotide triphosphate hydrolases"/>
    <property type="match status" value="1"/>
</dbReference>
<dbReference type="GO" id="GO:0005737">
    <property type="term" value="C:cytoplasm"/>
    <property type="evidence" value="ECO:0007669"/>
    <property type="project" value="TreeGrafter"/>
</dbReference>
<dbReference type="GO" id="GO:0001664">
    <property type="term" value="F:G protein-coupled receptor binding"/>
    <property type="evidence" value="ECO:0007669"/>
    <property type="project" value="TreeGrafter"/>
</dbReference>
<sequence>MGSSLCKTDKVSDVLSEDLKKRHKEIESELAREKLDDKRRIKILLLGASDSGKSTIVKQMRKVGHIRVAMSYQT</sequence>
<evidence type="ECO:0000256" key="5">
    <source>
        <dbReference type="PIRSR" id="PIRSR601019-2"/>
    </source>
</evidence>
<dbReference type="InterPro" id="IPR001019">
    <property type="entry name" value="Gprotein_alpha_su"/>
</dbReference>
<proteinExistence type="predicted"/>
<keyword evidence="4" id="KW-0807">Transducer</keyword>
<name>A0A914EPU5_9BILA</name>
<feature type="binding site" evidence="5">
    <location>
        <position position="54"/>
    </location>
    <ligand>
        <name>Mg(2+)</name>
        <dbReference type="ChEBI" id="CHEBI:18420"/>
    </ligand>
</feature>
<evidence type="ECO:0000313" key="7">
    <source>
        <dbReference type="WBParaSite" id="ACRNAN_scaffold96.g15279.t1"/>
    </source>
</evidence>
<evidence type="ECO:0000313" key="6">
    <source>
        <dbReference type="Proteomes" id="UP000887540"/>
    </source>
</evidence>
<protein>
    <submittedName>
        <fullName evidence="7">Uncharacterized protein</fullName>
    </submittedName>
</protein>
<dbReference type="AlphaFoldDB" id="A0A914EPU5"/>
<evidence type="ECO:0000256" key="3">
    <source>
        <dbReference type="ARBA" id="ARBA00023134"/>
    </source>
</evidence>
<dbReference type="PANTHER" id="PTHR10218:SF302">
    <property type="entry name" value="GUANINE NUCLEOTIDE-BINDING PROTEIN ALPHA-5 SUBUNIT"/>
    <property type="match status" value="1"/>
</dbReference>
<evidence type="ECO:0000256" key="1">
    <source>
        <dbReference type="ARBA" id="ARBA00022723"/>
    </source>
</evidence>
<reference evidence="7" key="1">
    <citation type="submission" date="2022-11" db="UniProtKB">
        <authorList>
            <consortium name="WormBaseParasite"/>
        </authorList>
    </citation>
    <scope>IDENTIFICATION</scope>
</reference>
<dbReference type="Proteomes" id="UP000887540">
    <property type="component" value="Unplaced"/>
</dbReference>
<dbReference type="PANTHER" id="PTHR10218">
    <property type="entry name" value="GTP-BINDING PROTEIN ALPHA SUBUNIT"/>
    <property type="match status" value="1"/>
</dbReference>
<accession>A0A914EPU5</accession>
<dbReference type="GO" id="GO:0031683">
    <property type="term" value="F:G-protein beta/gamma-subunit complex binding"/>
    <property type="evidence" value="ECO:0007669"/>
    <property type="project" value="InterPro"/>
</dbReference>
<dbReference type="GO" id="GO:0005834">
    <property type="term" value="C:heterotrimeric G-protein complex"/>
    <property type="evidence" value="ECO:0007669"/>
    <property type="project" value="TreeGrafter"/>
</dbReference>
<evidence type="ECO:0000256" key="4">
    <source>
        <dbReference type="ARBA" id="ARBA00023224"/>
    </source>
</evidence>
<dbReference type="GO" id="GO:0005525">
    <property type="term" value="F:GTP binding"/>
    <property type="evidence" value="ECO:0007669"/>
    <property type="project" value="UniProtKB-KW"/>
</dbReference>
<organism evidence="6 7">
    <name type="scientific">Acrobeloides nanus</name>
    <dbReference type="NCBI Taxonomy" id="290746"/>
    <lineage>
        <taxon>Eukaryota</taxon>
        <taxon>Metazoa</taxon>
        <taxon>Ecdysozoa</taxon>
        <taxon>Nematoda</taxon>
        <taxon>Chromadorea</taxon>
        <taxon>Rhabditida</taxon>
        <taxon>Tylenchina</taxon>
        <taxon>Cephalobomorpha</taxon>
        <taxon>Cephaloboidea</taxon>
        <taxon>Cephalobidae</taxon>
        <taxon>Acrobeloides</taxon>
    </lineage>
</organism>
<dbReference type="GO" id="GO:0003924">
    <property type="term" value="F:GTPase activity"/>
    <property type="evidence" value="ECO:0007669"/>
    <property type="project" value="InterPro"/>
</dbReference>
<keyword evidence="5" id="KW-0460">Magnesium</keyword>